<name>A0A9Q3GS58_9BASI</name>
<organism evidence="1 2">
    <name type="scientific">Austropuccinia psidii MF-1</name>
    <dbReference type="NCBI Taxonomy" id="1389203"/>
    <lineage>
        <taxon>Eukaryota</taxon>
        <taxon>Fungi</taxon>
        <taxon>Dikarya</taxon>
        <taxon>Basidiomycota</taxon>
        <taxon>Pucciniomycotina</taxon>
        <taxon>Pucciniomycetes</taxon>
        <taxon>Pucciniales</taxon>
        <taxon>Sphaerophragmiaceae</taxon>
        <taxon>Austropuccinia</taxon>
    </lineage>
</organism>
<dbReference type="AlphaFoldDB" id="A0A9Q3GS58"/>
<keyword evidence="2" id="KW-1185">Reference proteome</keyword>
<comment type="caution">
    <text evidence="1">The sequence shown here is derived from an EMBL/GenBank/DDBJ whole genome shotgun (WGS) entry which is preliminary data.</text>
</comment>
<protein>
    <submittedName>
        <fullName evidence="1">Uncharacterized protein</fullName>
    </submittedName>
</protein>
<evidence type="ECO:0000313" key="1">
    <source>
        <dbReference type="EMBL" id="MBW0477237.1"/>
    </source>
</evidence>
<sequence length="157" mass="18000">MGSLIQGLYSILMLSQNMSLDEHNSPNTQRKIGQTEEIANELTNNTFHLISAINIATSLTISMDDVPAFSENWKKLYLSNQHLFPNQRSKPNHHFADNIPERFQCWGPAQATSLWGYERLIGVFANMPTNNKVFMLINKRNIFTLIKQMNGTCKVWI</sequence>
<gene>
    <name evidence="1" type="ORF">O181_016952</name>
</gene>
<dbReference type="OrthoDB" id="2507659at2759"/>
<dbReference type="Proteomes" id="UP000765509">
    <property type="component" value="Unassembled WGS sequence"/>
</dbReference>
<reference evidence="1" key="1">
    <citation type="submission" date="2021-03" db="EMBL/GenBank/DDBJ databases">
        <title>Draft genome sequence of rust myrtle Austropuccinia psidii MF-1, a brazilian biotype.</title>
        <authorList>
            <person name="Quecine M.C."/>
            <person name="Pachon D.M.R."/>
            <person name="Bonatelli M.L."/>
            <person name="Correr F.H."/>
            <person name="Franceschini L.M."/>
            <person name="Leite T.F."/>
            <person name="Margarido G.R.A."/>
            <person name="Almeida C.A."/>
            <person name="Ferrarezi J.A."/>
            <person name="Labate C.A."/>
        </authorList>
    </citation>
    <scope>NUCLEOTIDE SEQUENCE</scope>
    <source>
        <strain evidence="1">MF-1</strain>
    </source>
</reference>
<proteinExistence type="predicted"/>
<dbReference type="EMBL" id="AVOT02004738">
    <property type="protein sequence ID" value="MBW0477237.1"/>
    <property type="molecule type" value="Genomic_DNA"/>
</dbReference>
<accession>A0A9Q3GS58</accession>
<evidence type="ECO:0000313" key="2">
    <source>
        <dbReference type="Proteomes" id="UP000765509"/>
    </source>
</evidence>